<dbReference type="Proteomes" id="UP000288805">
    <property type="component" value="Unassembled WGS sequence"/>
</dbReference>
<accession>A0A438JDX8</accession>
<dbReference type="InterPro" id="IPR026960">
    <property type="entry name" value="RVT-Znf"/>
</dbReference>
<evidence type="ECO:0000259" key="1">
    <source>
        <dbReference type="Pfam" id="PF13966"/>
    </source>
</evidence>
<name>A0A438JDX8_VITVI</name>
<dbReference type="EMBL" id="QGNW01000047">
    <property type="protein sequence ID" value="RVX07163.1"/>
    <property type="molecule type" value="Genomic_DNA"/>
</dbReference>
<comment type="caution">
    <text evidence="2">The sequence shown here is derived from an EMBL/GenBank/DDBJ whole genome shotgun (WGS) entry which is preliminary data.</text>
</comment>
<proteinExistence type="predicted"/>
<gene>
    <name evidence="2" type="ORF">CK203_053518</name>
</gene>
<feature type="domain" description="Reverse transcriptase zinc-binding" evidence="1">
    <location>
        <begin position="168"/>
        <end position="224"/>
    </location>
</feature>
<organism evidence="2 3">
    <name type="scientific">Vitis vinifera</name>
    <name type="common">Grape</name>
    <dbReference type="NCBI Taxonomy" id="29760"/>
    <lineage>
        <taxon>Eukaryota</taxon>
        <taxon>Viridiplantae</taxon>
        <taxon>Streptophyta</taxon>
        <taxon>Embryophyta</taxon>
        <taxon>Tracheophyta</taxon>
        <taxon>Spermatophyta</taxon>
        <taxon>Magnoliopsida</taxon>
        <taxon>eudicotyledons</taxon>
        <taxon>Gunneridae</taxon>
        <taxon>Pentapetalae</taxon>
        <taxon>rosids</taxon>
        <taxon>Vitales</taxon>
        <taxon>Vitaceae</taxon>
        <taxon>Viteae</taxon>
        <taxon>Vitis</taxon>
    </lineage>
</organism>
<protein>
    <recommendedName>
        <fullName evidence="1">Reverse transcriptase zinc-binding domain-containing protein</fullName>
    </recommendedName>
</protein>
<sequence length="232" mass="25838">MRLRQPLSNPGNWRPSVSGLQFEMLEQLDANALETPFMEEEVFDALVGCNGDKARGQMDSLWLFGSLLGISPISLVGKLVQVAGQGLRINLEKSELIPVGRVESMDDLAGEFGCSLGSLPTTYLGMPLAFNDWEIEEAERFMERIQSKRVHEDVEDTISWTETKSGKFSVKSLFIALEAGGSSLFPSSFIWNVNVQPKISFFAWEATWGKALTLDLVQKRGWALGEQMFHVS</sequence>
<reference evidence="2 3" key="1">
    <citation type="journal article" date="2018" name="PLoS Genet.">
        <title>Population sequencing reveals clonal diversity and ancestral inbreeding in the grapevine cultivar Chardonnay.</title>
        <authorList>
            <person name="Roach M.J."/>
            <person name="Johnson D.L."/>
            <person name="Bohlmann J."/>
            <person name="van Vuuren H.J."/>
            <person name="Jones S.J."/>
            <person name="Pretorius I.S."/>
            <person name="Schmidt S.A."/>
            <person name="Borneman A.R."/>
        </authorList>
    </citation>
    <scope>NUCLEOTIDE SEQUENCE [LARGE SCALE GENOMIC DNA]</scope>
    <source>
        <strain evidence="3">cv. Chardonnay</strain>
        <tissue evidence="2">Leaf</tissue>
    </source>
</reference>
<dbReference type="AlphaFoldDB" id="A0A438JDX8"/>
<dbReference type="Pfam" id="PF13966">
    <property type="entry name" value="zf-RVT"/>
    <property type="match status" value="1"/>
</dbReference>
<evidence type="ECO:0000313" key="2">
    <source>
        <dbReference type="EMBL" id="RVX07163.1"/>
    </source>
</evidence>
<evidence type="ECO:0000313" key="3">
    <source>
        <dbReference type="Proteomes" id="UP000288805"/>
    </source>
</evidence>